<feature type="transmembrane region" description="Helical" evidence="8">
    <location>
        <begin position="180"/>
        <end position="200"/>
    </location>
</feature>
<comment type="subcellular location">
    <subcellularLocation>
        <location evidence="1">Membrane</location>
        <topology evidence="1">Multi-pass membrane protein</topology>
    </subcellularLocation>
</comment>
<keyword evidence="7 8" id="KW-0472">Membrane</keyword>
<dbReference type="PANTHER" id="PTHR34975:SF2">
    <property type="entry name" value="SPORE GERMINATION PROTEIN A2"/>
    <property type="match status" value="1"/>
</dbReference>
<feature type="transmembrane region" description="Helical" evidence="8">
    <location>
        <begin position="207"/>
        <end position="226"/>
    </location>
</feature>
<dbReference type="Proteomes" id="UP000808914">
    <property type="component" value="Unassembled WGS sequence"/>
</dbReference>
<keyword evidence="6 8" id="KW-1133">Transmembrane helix</keyword>
<evidence type="ECO:0000256" key="3">
    <source>
        <dbReference type="ARBA" id="ARBA00022448"/>
    </source>
</evidence>
<dbReference type="Gene3D" id="1.20.1740.10">
    <property type="entry name" value="Amino acid/polyamine transporter I"/>
    <property type="match status" value="1"/>
</dbReference>
<keyword evidence="5 8" id="KW-0812">Transmembrane</keyword>
<keyword evidence="10" id="KW-1185">Reference proteome</keyword>
<evidence type="ECO:0000256" key="5">
    <source>
        <dbReference type="ARBA" id="ARBA00022692"/>
    </source>
</evidence>
<feature type="transmembrane region" description="Helical" evidence="8">
    <location>
        <begin position="246"/>
        <end position="264"/>
    </location>
</feature>
<evidence type="ECO:0000256" key="7">
    <source>
        <dbReference type="ARBA" id="ARBA00023136"/>
    </source>
</evidence>
<feature type="transmembrane region" description="Helical" evidence="8">
    <location>
        <begin position="65"/>
        <end position="86"/>
    </location>
</feature>
<reference evidence="9 10" key="1">
    <citation type="submission" date="2021-01" db="EMBL/GenBank/DDBJ databases">
        <title>Genomic Encyclopedia of Type Strains, Phase IV (KMG-IV): sequencing the most valuable type-strain genomes for metagenomic binning, comparative biology and taxonomic classification.</title>
        <authorList>
            <person name="Goeker M."/>
        </authorList>
    </citation>
    <scope>NUCLEOTIDE SEQUENCE [LARGE SCALE GENOMIC DNA]</scope>
    <source>
        <strain evidence="9 10">DSM 28236</strain>
    </source>
</reference>
<dbReference type="RefSeq" id="WP_205004410.1">
    <property type="nucleotide sequence ID" value="NZ_JAFBER010000022.1"/>
</dbReference>
<evidence type="ECO:0000256" key="2">
    <source>
        <dbReference type="ARBA" id="ARBA00007998"/>
    </source>
</evidence>
<evidence type="ECO:0000313" key="9">
    <source>
        <dbReference type="EMBL" id="MBM7646530.1"/>
    </source>
</evidence>
<dbReference type="PANTHER" id="PTHR34975">
    <property type="entry name" value="SPORE GERMINATION PROTEIN A2"/>
    <property type="match status" value="1"/>
</dbReference>
<accession>A0ABS2Q3X6</accession>
<gene>
    <name evidence="9" type="ORF">JOD45_002760</name>
</gene>
<sequence>MNDHSLVSATRGFQPDKNQQKNILWQKRFGKGLPLIYTFHTDKERNLMMPTSTLTKPKISENSQVSPFLVFFLMTSMQFGVGILGYARYITHFAGYDAWISILLSGVSTNIILYLIYKIIERGNKNDMIAIHKELFGKWLGGLLNLIVLSYFFSYVVTILRSYIEIVQIWLFPQFPTWELSLLILLLVYTFVVGGFRTVTGMCFLSLVYGGFLLLLVYFPLEYAHFSNLLPLFNHSVPSLLRASKQMLLSFLGFELIFIYYPFIKNPDQSKKWAHAALMYTTFIYVILAIVIFIYFSERQLSHTIWSTLAMWKIVKLPIIERFEYFGLAIWLFVILPNICLGVWTVTRGLKQQFSIRQIITLPFILTAILIITCLFKNRIVIDKLNTAVSMTGTTFIYFYIPILFIYQWLFLKVKKND</sequence>
<feature type="transmembrane region" description="Helical" evidence="8">
    <location>
        <begin position="138"/>
        <end position="160"/>
    </location>
</feature>
<feature type="transmembrane region" description="Helical" evidence="8">
    <location>
        <begin position="359"/>
        <end position="382"/>
    </location>
</feature>
<evidence type="ECO:0000256" key="4">
    <source>
        <dbReference type="ARBA" id="ARBA00022544"/>
    </source>
</evidence>
<protein>
    <submittedName>
        <fullName evidence="9">Spore germination protein (Amino acid permease)</fullName>
    </submittedName>
</protein>
<feature type="transmembrane region" description="Helical" evidence="8">
    <location>
        <begin position="276"/>
        <end position="296"/>
    </location>
</feature>
<evidence type="ECO:0000256" key="1">
    <source>
        <dbReference type="ARBA" id="ARBA00004141"/>
    </source>
</evidence>
<comment type="caution">
    <text evidence="9">The sequence shown here is derived from an EMBL/GenBank/DDBJ whole genome shotgun (WGS) entry which is preliminary data.</text>
</comment>
<keyword evidence="3" id="KW-0813">Transport</keyword>
<keyword evidence="4" id="KW-0309">Germination</keyword>
<dbReference type="InterPro" id="IPR004761">
    <property type="entry name" value="Spore_GerAB"/>
</dbReference>
<dbReference type="EMBL" id="JAFBER010000022">
    <property type="protein sequence ID" value="MBM7646530.1"/>
    <property type="molecule type" value="Genomic_DNA"/>
</dbReference>
<dbReference type="Pfam" id="PF03845">
    <property type="entry name" value="Spore_permease"/>
    <property type="match status" value="1"/>
</dbReference>
<feature type="transmembrane region" description="Helical" evidence="8">
    <location>
        <begin position="325"/>
        <end position="347"/>
    </location>
</feature>
<comment type="similarity">
    <text evidence="2">Belongs to the amino acid-polyamine-organocation (APC) superfamily. Spore germination protein (SGP) (TC 2.A.3.9) family.</text>
</comment>
<evidence type="ECO:0000256" key="6">
    <source>
        <dbReference type="ARBA" id="ARBA00022989"/>
    </source>
</evidence>
<evidence type="ECO:0000256" key="8">
    <source>
        <dbReference type="SAM" id="Phobius"/>
    </source>
</evidence>
<feature type="transmembrane region" description="Helical" evidence="8">
    <location>
        <begin position="388"/>
        <end position="412"/>
    </location>
</feature>
<dbReference type="NCBIfam" id="TIGR00912">
    <property type="entry name" value="2A0309"/>
    <property type="match status" value="1"/>
</dbReference>
<proteinExistence type="inferred from homology"/>
<feature type="transmembrane region" description="Helical" evidence="8">
    <location>
        <begin position="98"/>
        <end position="117"/>
    </location>
</feature>
<organism evidence="9 10">
    <name type="scientific">Scopulibacillus daqui</name>
    <dbReference type="NCBI Taxonomy" id="1469162"/>
    <lineage>
        <taxon>Bacteria</taxon>
        <taxon>Bacillati</taxon>
        <taxon>Bacillota</taxon>
        <taxon>Bacilli</taxon>
        <taxon>Bacillales</taxon>
        <taxon>Sporolactobacillaceae</taxon>
        <taxon>Scopulibacillus</taxon>
    </lineage>
</organism>
<evidence type="ECO:0000313" key="10">
    <source>
        <dbReference type="Proteomes" id="UP000808914"/>
    </source>
</evidence>
<name>A0ABS2Q3X6_9BACL</name>